<dbReference type="PIRSF" id="PIRSF001549">
    <property type="entry name" value="His-tRNA_synth"/>
    <property type="match status" value="1"/>
</dbReference>
<dbReference type="NCBIfam" id="NF009086">
    <property type="entry name" value="PRK12421.1"/>
    <property type="match status" value="1"/>
</dbReference>
<protein>
    <recommendedName>
        <fullName evidence="5 9">ATP phosphoribosyltransferase regulatory subunit</fullName>
    </recommendedName>
</protein>
<dbReference type="GO" id="GO:0006427">
    <property type="term" value="P:histidyl-tRNA aminoacylation"/>
    <property type="evidence" value="ECO:0007669"/>
    <property type="project" value="TreeGrafter"/>
</dbReference>
<keyword evidence="7 9" id="KW-0368">Histidine biosynthesis</keyword>
<dbReference type="GO" id="GO:0000105">
    <property type="term" value="P:L-histidine biosynthetic process"/>
    <property type="evidence" value="ECO:0007669"/>
    <property type="project" value="UniProtKB-UniRule"/>
</dbReference>
<reference evidence="12 13" key="1">
    <citation type="submission" date="2018-04" db="EMBL/GenBank/DDBJ databases">
        <title>Denitrifier Microvirgula.</title>
        <authorList>
            <person name="Anderson E."/>
            <person name="Jang J."/>
            <person name="Ishii S."/>
        </authorList>
    </citation>
    <scope>NUCLEOTIDE SEQUENCE [LARGE SCALE GENOMIC DNA]</scope>
    <source>
        <strain evidence="12 13">BE2.4</strain>
    </source>
</reference>
<dbReference type="Proteomes" id="UP000244173">
    <property type="component" value="Chromosome"/>
</dbReference>
<dbReference type="InterPro" id="IPR045864">
    <property type="entry name" value="aa-tRNA-synth_II/BPL/LPL"/>
</dbReference>
<feature type="binding site" evidence="10">
    <location>
        <position position="264"/>
    </location>
    <ligand>
        <name>L-histidine</name>
        <dbReference type="ChEBI" id="CHEBI:57595"/>
    </ligand>
</feature>
<dbReference type="AlphaFoldDB" id="A0A2S0P6N1"/>
<keyword evidence="12" id="KW-0808">Transferase</keyword>
<dbReference type="PANTHER" id="PTHR43707:SF1">
    <property type="entry name" value="HISTIDINE--TRNA LIGASE, MITOCHONDRIAL-RELATED"/>
    <property type="match status" value="1"/>
</dbReference>
<dbReference type="RefSeq" id="WP_028499970.1">
    <property type="nucleotide sequence ID" value="NZ_CALFSO010000049.1"/>
</dbReference>
<name>A0A2S0P6N1_9NEIS</name>
<evidence type="ECO:0000256" key="1">
    <source>
        <dbReference type="ARBA" id="ARBA00004496"/>
    </source>
</evidence>
<dbReference type="Gene3D" id="3.30.930.10">
    <property type="entry name" value="Bira Bifunctional Protein, Domain 2"/>
    <property type="match status" value="1"/>
</dbReference>
<evidence type="ECO:0000259" key="11">
    <source>
        <dbReference type="Pfam" id="PF13393"/>
    </source>
</evidence>
<dbReference type="EMBL" id="CP028519">
    <property type="protein sequence ID" value="AVY93006.1"/>
    <property type="molecule type" value="Genomic_DNA"/>
</dbReference>
<sequence>MHTWLLPEYIADILPATARQVESAKARMLELYRTYGYELVSPPLIEYTEALLTHADPALDMRTFKLDDQLTGRQLGLRADITPQVARIDAHLLAHRDGATRLCYAGSIVHTRPTGLTRSREPLQLGAELYGCYGLAADLEVIDLMLSSLAQVGVNDVTLDLGHLGLYRALVREAQLDGDFEHELFSAIQSKDTSTVAALTVDVHEPFRSAFRHLTELYGPDAVRRARTSLPGLPAIRAALDDLERVAAAFAGRARVTFDLTELRGTHYHTGLMFAAYAEGWAEELARGGRYDNVGRRFGRARPATGFSLDLRDLIRILPQQNPSKGIRLAADDLPQLAEEAARLRKAGEVVVIDYLHESAEALHCDRALTLIDGVAQLVPLPSTH</sequence>
<dbReference type="NCBIfam" id="NF008935">
    <property type="entry name" value="PRK12292.1-1"/>
    <property type="match status" value="1"/>
</dbReference>
<feature type="binding site" evidence="10">
    <location>
        <position position="124"/>
    </location>
    <ligand>
        <name>L-histidine</name>
        <dbReference type="ChEBI" id="CHEBI:57595"/>
    </ligand>
</feature>
<dbReference type="GO" id="GO:0005737">
    <property type="term" value="C:cytoplasm"/>
    <property type="evidence" value="ECO:0007669"/>
    <property type="project" value="UniProtKB-SubCell"/>
</dbReference>
<gene>
    <name evidence="9" type="primary">hisZ</name>
    <name evidence="12" type="ORF">DAI18_02310</name>
</gene>
<keyword evidence="13" id="KW-1185">Reference proteome</keyword>
<evidence type="ECO:0000256" key="4">
    <source>
        <dbReference type="ARBA" id="ARBA00011496"/>
    </source>
</evidence>
<proteinExistence type="inferred from homology"/>
<dbReference type="HAMAP" id="MF_00125">
    <property type="entry name" value="HisZ"/>
    <property type="match status" value="1"/>
</dbReference>
<dbReference type="GO" id="GO:0004821">
    <property type="term" value="F:histidine-tRNA ligase activity"/>
    <property type="evidence" value="ECO:0007669"/>
    <property type="project" value="TreeGrafter"/>
</dbReference>
<evidence type="ECO:0000256" key="5">
    <source>
        <dbReference type="ARBA" id="ARBA00020397"/>
    </source>
</evidence>
<dbReference type="NCBIfam" id="TIGR00443">
    <property type="entry name" value="hisZ_biosyn_reg"/>
    <property type="match status" value="1"/>
</dbReference>
<feature type="binding site" evidence="10">
    <location>
        <position position="128"/>
    </location>
    <ligand>
        <name>L-histidine</name>
        <dbReference type="ChEBI" id="CHEBI:57595"/>
    </ligand>
</feature>
<evidence type="ECO:0000256" key="9">
    <source>
        <dbReference type="HAMAP-Rule" id="MF_00125"/>
    </source>
</evidence>
<comment type="subunit">
    <text evidence="4 9">Heteromultimer composed of HisG and HisZ subunits.</text>
</comment>
<evidence type="ECO:0000256" key="7">
    <source>
        <dbReference type="ARBA" id="ARBA00023102"/>
    </source>
</evidence>
<organism evidence="12 13">
    <name type="scientific">Microvirgula aerodenitrificans</name>
    <dbReference type="NCBI Taxonomy" id="57480"/>
    <lineage>
        <taxon>Bacteria</taxon>
        <taxon>Pseudomonadati</taxon>
        <taxon>Pseudomonadota</taxon>
        <taxon>Betaproteobacteria</taxon>
        <taxon>Neisseriales</taxon>
        <taxon>Aquaspirillaceae</taxon>
        <taxon>Microvirgula</taxon>
    </lineage>
</organism>
<keyword evidence="6 9" id="KW-0963">Cytoplasm</keyword>
<dbReference type="PANTHER" id="PTHR43707">
    <property type="entry name" value="HISTIDYL-TRNA SYNTHETASE"/>
    <property type="match status" value="1"/>
</dbReference>
<dbReference type="InterPro" id="IPR041715">
    <property type="entry name" value="HisRS-like_core"/>
</dbReference>
<dbReference type="InterPro" id="IPR004517">
    <property type="entry name" value="HisZ"/>
</dbReference>
<evidence type="ECO:0000256" key="10">
    <source>
        <dbReference type="PIRSR" id="PIRSR001549-1"/>
    </source>
</evidence>
<evidence type="ECO:0000313" key="13">
    <source>
        <dbReference type="Proteomes" id="UP000244173"/>
    </source>
</evidence>
<comment type="similarity">
    <text evidence="3 9">Belongs to the class-II aminoacyl-tRNA synthetase family. HisZ subfamily.</text>
</comment>
<comment type="miscellaneous">
    <text evidence="9">This function is generally fulfilled by the C-terminal part of HisG, which is missing in some bacteria such as this one.</text>
</comment>
<feature type="binding site" evidence="10">
    <location>
        <begin position="80"/>
        <end position="82"/>
    </location>
    <ligand>
        <name>L-histidine</name>
        <dbReference type="ChEBI" id="CHEBI:57595"/>
    </ligand>
</feature>
<dbReference type="InterPro" id="IPR004516">
    <property type="entry name" value="HisRS/HisZ"/>
</dbReference>
<dbReference type="KEGG" id="maer:DAI18_02310"/>
<dbReference type="STRING" id="1122240.GCA_000620105_03048"/>
<accession>A0A2S0P6N1</accession>
<evidence type="ECO:0000256" key="2">
    <source>
        <dbReference type="ARBA" id="ARBA00004667"/>
    </source>
</evidence>
<comment type="pathway">
    <text evidence="2 9">Amino-acid biosynthesis; L-histidine biosynthesis; L-histidine from 5-phospho-alpha-D-ribose 1-diphosphate: step 1/9.</text>
</comment>
<evidence type="ECO:0000256" key="3">
    <source>
        <dbReference type="ARBA" id="ARBA00005539"/>
    </source>
</evidence>
<feature type="domain" description="Class II Histidinyl-tRNA synthetase (HisRS)-like catalytic core" evidence="11">
    <location>
        <begin position="9"/>
        <end position="314"/>
    </location>
</feature>
<keyword evidence="9" id="KW-0028">Amino-acid biosynthesis</keyword>
<evidence type="ECO:0000256" key="6">
    <source>
        <dbReference type="ARBA" id="ARBA00022490"/>
    </source>
</evidence>
<comment type="function">
    <text evidence="8 9">Required for the first step of histidine biosynthesis. May allow the feedback regulation of ATP phosphoribosyltransferase activity by histidine.</text>
</comment>
<evidence type="ECO:0000313" key="12">
    <source>
        <dbReference type="EMBL" id="AVY93006.1"/>
    </source>
</evidence>
<dbReference type="CDD" id="cd00773">
    <property type="entry name" value="HisRS-like_core"/>
    <property type="match status" value="1"/>
</dbReference>
<dbReference type="SUPFAM" id="SSF55681">
    <property type="entry name" value="Class II aaRS and biotin synthetases"/>
    <property type="match status" value="1"/>
</dbReference>
<evidence type="ECO:0000256" key="8">
    <source>
        <dbReference type="ARBA" id="ARBA00025246"/>
    </source>
</evidence>
<dbReference type="GO" id="GO:0016757">
    <property type="term" value="F:glycosyltransferase activity"/>
    <property type="evidence" value="ECO:0007669"/>
    <property type="project" value="UniProtKB-KW"/>
</dbReference>
<dbReference type="OrthoDB" id="9769617at2"/>
<keyword evidence="12" id="KW-0328">Glycosyltransferase</keyword>
<comment type="subcellular location">
    <subcellularLocation>
        <location evidence="1 9">Cytoplasm</location>
    </subcellularLocation>
</comment>
<dbReference type="Pfam" id="PF13393">
    <property type="entry name" value="tRNA-synt_His"/>
    <property type="match status" value="1"/>
</dbReference>
<dbReference type="UniPathway" id="UPA00031">
    <property type="reaction ID" value="UER00006"/>
</dbReference>